<gene>
    <name evidence="3" type="ORF">Acy02nite_27580</name>
</gene>
<dbReference type="EMBL" id="BOMH01000018">
    <property type="protein sequence ID" value="GID64877.1"/>
    <property type="molecule type" value="Genomic_DNA"/>
</dbReference>
<sequence length="201" mass="19481">MNRMNDETAVLPAVPAPAEPVEPDDADHEGLAKELAAVAPKKWWNKGTIGLGVAVLLMGGFLGGVYSQKQWGTSTTATSGFPGGGTRGAGGNFPGGLSASGFPGGGNFGGGGTGTGTGTGSGTTAAAADTTGTVKLVSGTTIYVQTADGTVITVNTDGRTTVATAKKGKLTDVKAGDSVTVKGATGTDGAVTATSVTSQSK</sequence>
<accession>A0A919IIA5</accession>
<evidence type="ECO:0000256" key="1">
    <source>
        <dbReference type="SAM" id="MobiDB-lite"/>
    </source>
</evidence>
<feature type="region of interest" description="Disordered" evidence="1">
    <location>
        <begin position="80"/>
        <end position="126"/>
    </location>
</feature>
<feature type="region of interest" description="Disordered" evidence="1">
    <location>
        <begin position="1"/>
        <end position="26"/>
    </location>
</feature>
<keyword evidence="2" id="KW-0812">Transmembrane</keyword>
<keyword evidence="2" id="KW-1133">Transmembrane helix</keyword>
<keyword evidence="2" id="KW-0472">Membrane</keyword>
<feature type="region of interest" description="Disordered" evidence="1">
    <location>
        <begin position="182"/>
        <end position="201"/>
    </location>
</feature>
<name>A0A919IIA5_9ACTN</name>
<feature type="transmembrane region" description="Helical" evidence="2">
    <location>
        <begin position="48"/>
        <end position="66"/>
    </location>
</feature>
<feature type="compositionally biased region" description="Gly residues" evidence="1">
    <location>
        <begin position="81"/>
        <end position="94"/>
    </location>
</feature>
<keyword evidence="4" id="KW-1185">Reference proteome</keyword>
<reference evidence="3" key="1">
    <citation type="submission" date="2021-01" db="EMBL/GenBank/DDBJ databases">
        <title>Whole genome shotgun sequence of Actinoplanes cyaneus NBRC 14990.</title>
        <authorList>
            <person name="Komaki H."/>
            <person name="Tamura T."/>
        </authorList>
    </citation>
    <scope>NUCLEOTIDE SEQUENCE</scope>
    <source>
        <strain evidence="3">NBRC 14990</strain>
    </source>
</reference>
<comment type="caution">
    <text evidence="3">The sequence shown here is derived from an EMBL/GenBank/DDBJ whole genome shotgun (WGS) entry which is preliminary data.</text>
</comment>
<dbReference type="AlphaFoldDB" id="A0A919IIA5"/>
<evidence type="ECO:0000313" key="3">
    <source>
        <dbReference type="EMBL" id="GID64877.1"/>
    </source>
</evidence>
<feature type="compositionally biased region" description="Gly residues" evidence="1">
    <location>
        <begin position="102"/>
        <end position="121"/>
    </location>
</feature>
<evidence type="ECO:0000256" key="2">
    <source>
        <dbReference type="SAM" id="Phobius"/>
    </source>
</evidence>
<protein>
    <recommendedName>
        <fullName evidence="5">DUF5666 domain-containing protein</fullName>
    </recommendedName>
</protein>
<organism evidence="3 4">
    <name type="scientific">Actinoplanes cyaneus</name>
    <dbReference type="NCBI Taxonomy" id="52696"/>
    <lineage>
        <taxon>Bacteria</taxon>
        <taxon>Bacillati</taxon>
        <taxon>Actinomycetota</taxon>
        <taxon>Actinomycetes</taxon>
        <taxon>Micromonosporales</taxon>
        <taxon>Micromonosporaceae</taxon>
        <taxon>Actinoplanes</taxon>
    </lineage>
</organism>
<evidence type="ECO:0008006" key="5">
    <source>
        <dbReference type="Google" id="ProtNLM"/>
    </source>
</evidence>
<dbReference type="Proteomes" id="UP000619479">
    <property type="component" value="Unassembled WGS sequence"/>
</dbReference>
<proteinExistence type="predicted"/>
<evidence type="ECO:0000313" key="4">
    <source>
        <dbReference type="Proteomes" id="UP000619479"/>
    </source>
</evidence>